<evidence type="ECO:0000259" key="2">
    <source>
        <dbReference type="Pfam" id="PF24883"/>
    </source>
</evidence>
<accession>A0AAD6G3T0</accession>
<dbReference type="Proteomes" id="UP001213681">
    <property type="component" value="Unassembled WGS sequence"/>
</dbReference>
<keyword evidence="4" id="KW-1185">Reference proteome</keyword>
<sequence>MNDHRYDSPQLVDTVKKYKQGLSDTEYRRCLDNLQSLDPCHDKNRIEDDKDSLLRDLYCWVLDDPQFKKWIDGDFGQLLWIKGEPSKGKTMLLCGIIDELHKIITRDTNISFFFCQATNSRINNATAVLRGLIYMLVKKQRSLIKHIQDGNFDGENA</sequence>
<evidence type="ECO:0000313" key="3">
    <source>
        <dbReference type="EMBL" id="KAJ5454418.1"/>
    </source>
</evidence>
<dbReference type="AlphaFoldDB" id="A0AAD6G3T0"/>
<name>A0AAD6G3T0_9EURO</name>
<evidence type="ECO:0000313" key="4">
    <source>
        <dbReference type="Proteomes" id="UP001213681"/>
    </source>
</evidence>
<dbReference type="InterPro" id="IPR056884">
    <property type="entry name" value="NPHP3-like_N"/>
</dbReference>
<proteinExistence type="predicted"/>
<keyword evidence="1" id="KW-0677">Repeat</keyword>
<dbReference type="PANTHER" id="PTHR10039:SF14">
    <property type="entry name" value="NACHT DOMAIN-CONTAINING PROTEIN"/>
    <property type="match status" value="1"/>
</dbReference>
<dbReference type="RefSeq" id="XP_056767374.1">
    <property type="nucleotide sequence ID" value="XM_056908756.1"/>
</dbReference>
<dbReference type="PANTHER" id="PTHR10039">
    <property type="entry name" value="AMELOGENIN"/>
    <property type="match status" value="1"/>
</dbReference>
<reference evidence="3" key="1">
    <citation type="submission" date="2022-12" db="EMBL/GenBank/DDBJ databases">
        <authorList>
            <person name="Petersen C."/>
        </authorList>
    </citation>
    <scope>NUCLEOTIDE SEQUENCE</scope>
    <source>
        <strain evidence="3">IBT 16125</strain>
    </source>
</reference>
<feature type="domain" description="Nephrocystin 3-like N-terminal" evidence="2">
    <location>
        <begin position="60"/>
        <end position="149"/>
    </location>
</feature>
<dbReference type="EMBL" id="JAPVEA010000005">
    <property type="protein sequence ID" value="KAJ5454418.1"/>
    <property type="molecule type" value="Genomic_DNA"/>
</dbReference>
<dbReference type="Pfam" id="PF24883">
    <property type="entry name" value="NPHP3_N"/>
    <property type="match status" value="1"/>
</dbReference>
<protein>
    <recommendedName>
        <fullName evidence="2">Nephrocystin 3-like N-terminal domain-containing protein</fullName>
    </recommendedName>
</protein>
<evidence type="ECO:0000256" key="1">
    <source>
        <dbReference type="ARBA" id="ARBA00022737"/>
    </source>
</evidence>
<gene>
    <name evidence="3" type="ORF">N7458_005374</name>
</gene>
<dbReference type="GeneID" id="81598999"/>
<comment type="caution">
    <text evidence="3">The sequence shown here is derived from an EMBL/GenBank/DDBJ whole genome shotgun (WGS) entry which is preliminary data.</text>
</comment>
<reference evidence="3" key="2">
    <citation type="journal article" date="2023" name="IMA Fungus">
        <title>Comparative genomic study of the Penicillium genus elucidates a diverse pangenome and 15 lateral gene transfer events.</title>
        <authorList>
            <person name="Petersen C."/>
            <person name="Sorensen T."/>
            <person name="Nielsen M.R."/>
            <person name="Sondergaard T.E."/>
            <person name="Sorensen J.L."/>
            <person name="Fitzpatrick D.A."/>
            <person name="Frisvad J.C."/>
            <person name="Nielsen K.L."/>
        </authorList>
    </citation>
    <scope>NUCLEOTIDE SEQUENCE</scope>
    <source>
        <strain evidence="3">IBT 16125</strain>
    </source>
</reference>
<organism evidence="3 4">
    <name type="scientific">Penicillium daleae</name>
    <dbReference type="NCBI Taxonomy" id="63821"/>
    <lineage>
        <taxon>Eukaryota</taxon>
        <taxon>Fungi</taxon>
        <taxon>Dikarya</taxon>
        <taxon>Ascomycota</taxon>
        <taxon>Pezizomycotina</taxon>
        <taxon>Eurotiomycetes</taxon>
        <taxon>Eurotiomycetidae</taxon>
        <taxon>Eurotiales</taxon>
        <taxon>Aspergillaceae</taxon>
        <taxon>Penicillium</taxon>
    </lineage>
</organism>